<keyword evidence="4" id="KW-1185">Reference proteome</keyword>
<dbReference type="GO" id="GO:0009277">
    <property type="term" value="C:fungal-type cell wall"/>
    <property type="evidence" value="ECO:0007669"/>
    <property type="project" value="TreeGrafter"/>
</dbReference>
<dbReference type="InterPro" id="IPR024655">
    <property type="entry name" value="Asl1_glyco_hydro_catalytic"/>
</dbReference>
<reference evidence="3 4" key="1">
    <citation type="journal article" date="2020" name="bioRxiv">
        <title>Whole genome comparisons of ergot fungi reveals the divergence and evolution of species within the genus Claviceps are the result of varying mechanisms driving genome evolution and host range expansion.</title>
        <authorList>
            <person name="Wyka S.A."/>
            <person name="Mondo S.J."/>
            <person name="Liu M."/>
            <person name="Dettman J."/>
            <person name="Nalam V."/>
            <person name="Broders K.D."/>
        </authorList>
    </citation>
    <scope>NUCLEOTIDE SEQUENCE [LARGE SCALE GENOMIC DNA]</scope>
    <source>
        <strain evidence="3 4">LM576</strain>
    </source>
</reference>
<feature type="domain" description="Asl1-like glycosyl hydrolase catalytic" evidence="2">
    <location>
        <begin position="117"/>
        <end position="350"/>
    </location>
</feature>
<evidence type="ECO:0000259" key="2">
    <source>
        <dbReference type="Pfam" id="PF11790"/>
    </source>
</evidence>
<dbReference type="InterPro" id="IPR053183">
    <property type="entry name" value="ASL1"/>
</dbReference>
<evidence type="ECO:0000256" key="1">
    <source>
        <dbReference type="SAM" id="Phobius"/>
    </source>
</evidence>
<keyword evidence="1" id="KW-1133">Transmembrane helix</keyword>
<organism evidence="3 4">
    <name type="scientific">Claviceps humidiphila</name>
    <dbReference type="NCBI Taxonomy" id="1294629"/>
    <lineage>
        <taxon>Eukaryota</taxon>
        <taxon>Fungi</taxon>
        <taxon>Dikarya</taxon>
        <taxon>Ascomycota</taxon>
        <taxon>Pezizomycotina</taxon>
        <taxon>Sordariomycetes</taxon>
        <taxon>Hypocreomycetidae</taxon>
        <taxon>Hypocreales</taxon>
        <taxon>Clavicipitaceae</taxon>
        <taxon>Claviceps</taxon>
    </lineage>
</organism>
<evidence type="ECO:0000313" key="4">
    <source>
        <dbReference type="Proteomes" id="UP000732380"/>
    </source>
</evidence>
<keyword evidence="1" id="KW-0812">Transmembrane</keyword>
<name>A0A9P7QBZ0_9HYPO</name>
<comment type="caution">
    <text evidence="3">The sequence shown here is derived from an EMBL/GenBank/DDBJ whole genome shotgun (WGS) entry which is preliminary data.</text>
</comment>
<dbReference type="AlphaFoldDB" id="A0A9P7QBZ0"/>
<keyword evidence="1" id="KW-0472">Membrane</keyword>
<feature type="transmembrane region" description="Helical" evidence="1">
    <location>
        <begin position="64"/>
        <end position="85"/>
    </location>
</feature>
<dbReference type="EMBL" id="SRQM01000017">
    <property type="protein sequence ID" value="KAG6122611.1"/>
    <property type="molecule type" value="Genomic_DNA"/>
</dbReference>
<dbReference type="PANTHER" id="PTHR34154">
    <property type="entry name" value="ALKALI-SENSITIVE LINKAGE PROTEIN 1"/>
    <property type="match status" value="1"/>
</dbReference>
<dbReference type="SUPFAM" id="SSF51445">
    <property type="entry name" value="(Trans)glycosidases"/>
    <property type="match status" value="1"/>
</dbReference>
<gene>
    <name evidence="3" type="ORF">E4U13_001697</name>
</gene>
<sequence>MSLNTRWPYNISAAAVPPRDFVSLSGSQHADRYQFWKLTYAPLGQSRLHDDHEARPEEQRHMKLLRRLFVVLVWASFLALSRAHWRRPPMPPALSKEVTPNGRKAGAAGVLSYPYFKDHIGWWYDKSPNPPGNDGSTGMEGPLAIPMLYGSGSSDAQDAQWLEDWKFRIGPTPPFALGMHRPDRNTSYVITPQTAAQLWKYHLAELGKKGTSLGTPAVIASSDDWWLNEFRNEFRHMKLKWDWAFTAIHIYEPDLDAVKHHIDRYFFWYVKVIWVTEFGCRHDPARSVEFIGSPCEDQAYINRLIRDMVDYFEAETRVAAYAYPDLNENCALCAAIDENKHALTESGQTYLDAISKYG</sequence>
<proteinExistence type="predicted"/>
<dbReference type="InterPro" id="IPR017853">
    <property type="entry name" value="GH"/>
</dbReference>
<protein>
    <recommendedName>
        <fullName evidence="2">Asl1-like glycosyl hydrolase catalytic domain-containing protein</fullName>
    </recommendedName>
</protein>
<accession>A0A9P7QBZ0</accession>
<dbReference type="PANTHER" id="PTHR34154:SF14">
    <property type="entry name" value="ASL1-LIKE GLYCOSYL HYDROLASE CATALYTIC DOMAIN-CONTAINING PROTEIN"/>
    <property type="match status" value="1"/>
</dbReference>
<dbReference type="Pfam" id="PF11790">
    <property type="entry name" value="Glyco_hydro_cc"/>
    <property type="match status" value="1"/>
</dbReference>
<dbReference type="GO" id="GO:0071966">
    <property type="term" value="P:fungal-type cell wall polysaccharide metabolic process"/>
    <property type="evidence" value="ECO:0007669"/>
    <property type="project" value="TreeGrafter"/>
</dbReference>
<dbReference type="Proteomes" id="UP000732380">
    <property type="component" value="Unassembled WGS sequence"/>
</dbReference>
<evidence type="ECO:0000313" key="3">
    <source>
        <dbReference type="EMBL" id="KAG6122611.1"/>
    </source>
</evidence>